<evidence type="ECO:0000256" key="3">
    <source>
        <dbReference type="ARBA" id="ARBA00022454"/>
    </source>
</evidence>
<dbReference type="AlphaFoldDB" id="A0A835Z9P9"/>
<dbReference type="Pfam" id="PF00856">
    <property type="entry name" value="SET"/>
    <property type="match status" value="1"/>
</dbReference>
<keyword evidence="7" id="KW-0539">Nucleus</keyword>
<gene>
    <name evidence="10" type="ORF">JKP88DRAFT_152738</name>
</gene>
<dbReference type="EMBL" id="JAFCMP010000035">
    <property type="protein sequence ID" value="KAG5190337.1"/>
    <property type="molecule type" value="Genomic_DNA"/>
</dbReference>
<evidence type="ECO:0000256" key="2">
    <source>
        <dbReference type="ARBA" id="ARBA00004286"/>
    </source>
</evidence>
<evidence type="ECO:0000256" key="7">
    <source>
        <dbReference type="ARBA" id="ARBA00023242"/>
    </source>
</evidence>
<dbReference type="PROSITE" id="PS50280">
    <property type="entry name" value="SET"/>
    <property type="match status" value="1"/>
</dbReference>
<accession>A0A835Z9P9</accession>
<keyword evidence="11" id="KW-1185">Reference proteome</keyword>
<organism evidence="10 11">
    <name type="scientific">Tribonema minus</name>
    <dbReference type="NCBI Taxonomy" id="303371"/>
    <lineage>
        <taxon>Eukaryota</taxon>
        <taxon>Sar</taxon>
        <taxon>Stramenopiles</taxon>
        <taxon>Ochrophyta</taxon>
        <taxon>PX clade</taxon>
        <taxon>Xanthophyceae</taxon>
        <taxon>Tribonematales</taxon>
        <taxon>Tribonemataceae</taxon>
        <taxon>Tribonema</taxon>
    </lineage>
</organism>
<evidence type="ECO:0000313" key="10">
    <source>
        <dbReference type="EMBL" id="KAG5190337.1"/>
    </source>
</evidence>
<dbReference type="InterPro" id="IPR046341">
    <property type="entry name" value="SET_dom_sf"/>
</dbReference>
<feature type="domain" description="SET" evidence="8">
    <location>
        <begin position="1"/>
        <end position="112"/>
    </location>
</feature>
<dbReference type="SMART" id="SM00317">
    <property type="entry name" value="SET"/>
    <property type="match status" value="1"/>
</dbReference>
<dbReference type="InterPro" id="IPR003616">
    <property type="entry name" value="Post-SET_dom"/>
</dbReference>
<keyword evidence="3" id="KW-0158">Chromosome</keyword>
<evidence type="ECO:0000259" key="9">
    <source>
        <dbReference type="PROSITE" id="PS50868"/>
    </source>
</evidence>
<keyword evidence="4" id="KW-0489">Methyltransferase</keyword>
<keyword evidence="5" id="KW-0808">Transferase</keyword>
<dbReference type="InterPro" id="IPR001214">
    <property type="entry name" value="SET_dom"/>
</dbReference>
<feature type="domain" description="Post-SET" evidence="9">
    <location>
        <begin position="120"/>
        <end position="135"/>
    </location>
</feature>
<dbReference type="InterPro" id="IPR050777">
    <property type="entry name" value="SET2_Histone-Lys_MeTrsfase"/>
</dbReference>
<dbReference type="PANTHER" id="PTHR22884">
    <property type="entry name" value="SET DOMAIN PROTEINS"/>
    <property type="match status" value="1"/>
</dbReference>
<evidence type="ECO:0000259" key="8">
    <source>
        <dbReference type="PROSITE" id="PS50280"/>
    </source>
</evidence>
<reference evidence="10" key="1">
    <citation type="submission" date="2021-02" db="EMBL/GenBank/DDBJ databases">
        <title>First Annotated Genome of the Yellow-green Alga Tribonema minus.</title>
        <authorList>
            <person name="Mahan K.M."/>
        </authorList>
    </citation>
    <scope>NUCLEOTIDE SEQUENCE</scope>
    <source>
        <strain evidence="10">UTEX B ZZ1240</strain>
    </source>
</reference>
<dbReference type="GO" id="GO:0005694">
    <property type="term" value="C:chromosome"/>
    <property type="evidence" value="ECO:0007669"/>
    <property type="project" value="UniProtKB-SubCell"/>
</dbReference>
<dbReference type="Proteomes" id="UP000664859">
    <property type="component" value="Unassembled WGS sequence"/>
</dbReference>
<keyword evidence="6" id="KW-0949">S-adenosyl-L-methionine</keyword>
<protein>
    <submittedName>
        <fullName evidence="10">Uncharacterized protein</fullName>
    </submittedName>
</protein>
<evidence type="ECO:0000256" key="4">
    <source>
        <dbReference type="ARBA" id="ARBA00022603"/>
    </source>
</evidence>
<sequence length="135" mass="15338">KGWGLRVLEDVKADQLLVEYVGEVIGPIERAKRMQEVRQHPRRIDAASLYVMQLAQNLFLDAKRKGGVARFINHSCEPTCRLDRWRAGGRVRCAVFAKRDLAAGTELSFDYQWGHHKARQKTKCLCGAPACRGFI</sequence>
<evidence type="ECO:0000256" key="1">
    <source>
        <dbReference type="ARBA" id="ARBA00004123"/>
    </source>
</evidence>
<comment type="subcellular location">
    <subcellularLocation>
        <location evidence="2">Chromosome</location>
    </subcellularLocation>
    <subcellularLocation>
        <location evidence="1">Nucleus</location>
    </subcellularLocation>
</comment>
<comment type="caution">
    <text evidence="10">The sequence shown here is derived from an EMBL/GenBank/DDBJ whole genome shotgun (WGS) entry which is preliminary data.</text>
</comment>
<proteinExistence type="predicted"/>
<evidence type="ECO:0000313" key="11">
    <source>
        <dbReference type="Proteomes" id="UP000664859"/>
    </source>
</evidence>
<dbReference type="GO" id="GO:0008168">
    <property type="term" value="F:methyltransferase activity"/>
    <property type="evidence" value="ECO:0007669"/>
    <property type="project" value="UniProtKB-KW"/>
</dbReference>
<evidence type="ECO:0000256" key="6">
    <source>
        <dbReference type="ARBA" id="ARBA00022691"/>
    </source>
</evidence>
<evidence type="ECO:0000256" key="5">
    <source>
        <dbReference type="ARBA" id="ARBA00022679"/>
    </source>
</evidence>
<dbReference type="OrthoDB" id="422362at2759"/>
<dbReference type="Gene3D" id="2.170.270.10">
    <property type="entry name" value="SET domain"/>
    <property type="match status" value="1"/>
</dbReference>
<dbReference type="GO" id="GO:0005634">
    <property type="term" value="C:nucleus"/>
    <property type="evidence" value="ECO:0007669"/>
    <property type="project" value="UniProtKB-SubCell"/>
</dbReference>
<feature type="non-terminal residue" evidence="10">
    <location>
        <position position="135"/>
    </location>
</feature>
<dbReference type="PROSITE" id="PS50868">
    <property type="entry name" value="POST_SET"/>
    <property type="match status" value="1"/>
</dbReference>
<dbReference type="SUPFAM" id="SSF82199">
    <property type="entry name" value="SET domain"/>
    <property type="match status" value="1"/>
</dbReference>
<dbReference type="GO" id="GO:0032259">
    <property type="term" value="P:methylation"/>
    <property type="evidence" value="ECO:0007669"/>
    <property type="project" value="UniProtKB-KW"/>
</dbReference>
<feature type="non-terminal residue" evidence="10">
    <location>
        <position position="1"/>
    </location>
</feature>
<name>A0A835Z9P9_9STRA</name>